<keyword evidence="3" id="KW-1185">Reference proteome</keyword>
<dbReference type="STRING" id="360412.LARV_01167"/>
<reference evidence="2" key="1">
    <citation type="submission" date="2015-07" db="EMBL/GenBank/DDBJ databases">
        <title>Draft Genome Sequences of Anaerolinea thermolimosa IMO-1, Bellilinea caldifistulae GOMI-1, Leptolinea tardivitalis YMTK-2, Levilinea saccharolytica KIBI-1,Longilinea arvoryzae KOME-1, Previously Described as Members of the Anaerolineaceae (Chloroflexi).</title>
        <authorList>
            <person name="Sekiguchi Y."/>
            <person name="Ohashi A."/>
            <person name="Matsuura N."/>
            <person name="Tourlousse M.D."/>
        </authorList>
    </citation>
    <scope>NUCLEOTIDE SEQUENCE [LARGE SCALE GENOMIC DNA]</scope>
    <source>
        <strain evidence="2">KOME-1</strain>
    </source>
</reference>
<keyword evidence="1" id="KW-1133">Transmembrane helix</keyword>
<accession>A0A0S7BHZ2</accession>
<evidence type="ECO:0000256" key="1">
    <source>
        <dbReference type="SAM" id="Phobius"/>
    </source>
</evidence>
<dbReference type="EMBL" id="DF967972">
    <property type="protein sequence ID" value="GAP13413.1"/>
    <property type="molecule type" value="Genomic_DNA"/>
</dbReference>
<dbReference type="AlphaFoldDB" id="A0A0S7BHZ2"/>
<evidence type="ECO:0000313" key="2">
    <source>
        <dbReference type="EMBL" id="GAP13413.1"/>
    </source>
</evidence>
<feature type="transmembrane region" description="Helical" evidence="1">
    <location>
        <begin position="85"/>
        <end position="105"/>
    </location>
</feature>
<organism evidence="2">
    <name type="scientific">Longilinea arvoryzae</name>
    <dbReference type="NCBI Taxonomy" id="360412"/>
    <lineage>
        <taxon>Bacteria</taxon>
        <taxon>Bacillati</taxon>
        <taxon>Chloroflexota</taxon>
        <taxon>Anaerolineae</taxon>
        <taxon>Anaerolineales</taxon>
        <taxon>Anaerolineaceae</taxon>
        <taxon>Longilinea</taxon>
    </lineage>
</organism>
<dbReference type="Proteomes" id="UP000055060">
    <property type="component" value="Unassembled WGS sequence"/>
</dbReference>
<protein>
    <submittedName>
        <fullName evidence="2">Uncharacterized protein</fullName>
    </submittedName>
</protein>
<gene>
    <name evidence="2" type="ORF">LARV_01167</name>
</gene>
<sequence length="114" mass="12294">MKNIPMLSKIRHTLSRLDLCTTLILVVVVLFILVMLAGNLPPAPVSAQSTPFTPTPESQTAVVNGHQATPIPAEYLANNTQTNGIVFGTVLLVMIVVIGTLSIMWRNASSKQKK</sequence>
<name>A0A0S7BHZ2_9CHLR</name>
<evidence type="ECO:0000313" key="3">
    <source>
        <dbReference type="Proteomes" id="UP000055060"/>
    </source>
</evidence>
<keyword evidence="1" id="KW-0812">Transmembrane</keyword>
<proteinExistence type="predicted"/>
<keyword evidence="1" id="KW-0472">Membrane</keyword>